<dbReference type="Gene3D" id="3.40.50.1820">
    <property type="entry name" value="alpha/beta hydrolase"/>
    <property type="match status" value="1"/>
</dbReference>
<reference evidence="3" key="1">
    <citation type="journal article" date="2015" name="Nature">
        <title>Complex archaea that bridge the gap between prokaryotes and eukaryotes.</title>
        <authorList>
            <person name="Spang A."/>
            <person name="Saw J.H."/>
            <person name="Jorgensen S.L."/>
            <person name="Zaremba-Niedzwiedzka K."/>
            <person name="Martijn J."/>
            <person name="Lind A.E."/>
            <person name="van Eijk R."/>
            <person name="Schleper C."/>
            <person name="Guy L."/>
            <person name="Ettema T.J."/>
        </authorList>
    </citation>
    <scope>NUCLEOTIDE SEQUENCE</scope>
</reference>
<proteinExistence type="predicted"/>
<dbReference type="EMBL" id="LAZR01000106">
    <property type="protein sequence ID" value="KKN91044.1"/>
    <property type="molecule type" value="Genomic_DNA"/>
</dbReference>
<dbReference type="PANTHER" id="PTHR43329">
    <property type="entry name" value="EPOXIDE HYDROLASE"/>
    <property type="match status" value="1"/>
</dbReference>
<organism evidence="3">
    <name type="scientific">marine sediment metagenome</name>
    <dbReference type="NCBI Taxonomy" id="412755"/>
    <lineage>
        <taxon>unclassified sequences</taxon>
        <taxon>metagenomes</taxon>
        <taxon>ecological metagenomes</taxon>
    </lineage>
</organism>
<evidence type="ECO:0000313" key="3">
    <source>
        <dbReference type="EMBL" id="KKN91044.1"/>
    </source>
</evidence>
<sequence>MGDIEHRFLHTNGIQLSLYAAGPVDGQPVWLLHGFPECWYSWRHQIEALSAAGYRVYAPEMRGYGQTSAPAEPEQYDLITLCADIQGAMDSLGHRRVAMVGHDWGAPVAWHLALLEPERVKVVCGMSVPYGGRPKQPAIGKMRELYGDRFHYMLYFQTLGAAEGEMGENIARTLRLMMHGMSGGQGGNSLIQDKPADSRWLDDRQDPGVPPDWCPPEAFDVYMQTFKASGFRGPVNWYRNFERTWERTADLAGKQINQPALFLIGDSDAVGDLEAYTIKKMPSVVTQVEQHVVPDCGHWIQGEKPEQVNALLMDFLHRHYPDD</sequence>
<dbReference type="PRINTS" id="PR00111">
    <property type="entry name" value="ABHYDROLASE"/>
</dbReference>
<keyword evidence="1" id="KW-0378">Hydrolase</keyword>
<name>A0A0F9UHB2_9ZZZZ</name>
<dbReference type="InterPro" id="IPR000073">
    <property type="entry name" value="AB_hydrolase_1"/>
</dbReference>
<dbReference type="InterPro" id="IPR000639">
    <property type="entry name" value="Epox_hydrolase-like"/>
</dbReference>
<dbReference type="AlphaFoldDB" id="A0A0F9UHB2"/>
<dbReference type="GO" id="GO:0016787">
    <property type="term" value="F:hydrolase activity"/>
    <property type="evidence" value="ECO:0007669"/>
    <property type="project" value="UniProtKB-KW"/>
</dbReference>
<protein>
    <recommendedName>
        <fullName evidence="2">AB hydrolase-1 domain-containing protein</fullName>
    </recommendedName>
</protein>
<dbReference type="Pfam" id="PF00561">
    <property type="entry name" value="Abhydrolase_1"/>
    <property type="match status" value="1"/>
</dbReference>
<dbReference type="PRINTS" id="PR00412">
    <property type="entry name" value="EPOXHYDRLASE"/>
</dbReference>
<accession>A0A0F9UHB2</accession>
<evidence type="ECO:0000256" key="1">
    <source>
        <dbReference type="ARBA" id="ARBA00022801"/>
    </source>
</evidence>
<feature type="domain" description="AB hydrolase-1" evidence="2">
    <location>
        <begin position="28"/>
        <end position="128"/>
    </location>
</feature>
<evidence type="ECO:0000259" key="2">
    <source>
        <dbReference type="Pfam" id="PF00561"/>
    </source>
</evidence>
<gene>
    <name evidence="3" type="ORF">LCGC14_0222460</name>
</gene>
<dbReference type="SUPFAM" id="SSF53474">
    <property type="entry name" value="alpha/beta-Hydrolases"/>
    <property type="match status" value="1"/>
</dbReference>
<comment type="caution">
    <text evidence="3">The sequence shown here is derived from an EMBL/GenBank/DDBJ whole genome shotgun (WGS) entry which is preliminary data.</text>
</comment>
<dbReference type="InterPro" id="IPR029058">
    <property type="entry name" value="AB_hydrolase_fold"/>
</dbReference>